<organism evidence="1 2">
    <name type="scientific">Trypanosoma congolense (strain IL3000)</name>
    <dbReference type="NCBI Taxonomy" id="1068625"/>
    <lineage>
        <taxon>Eukaryota</taxon>
        <taxon>Discoba</taxon>
        <taxon>Euglenozoa</taxon>
        <taxon>Kinetoplastea</taxon>
        <taxon>Metakinetoplastina</taxon>
        <taxon>Trypanosomatida</taxon>
        <taxon>Trypanosomatidae</taxon>
        <taxon>Trypanosoma</taxon>
        <taxon>Nannomonas</taxon>
    </lineage>
</organism>
<comment type="caution">
    <text evidence="1">The sequence shown here is derived from an EMBL/GenBank/DDBJ whole genome shotgun (WGS) entry which is preliminary data.</text>
</comment>
<reference evidence="2" key="1">
    <citation type="submission" date="2011-07" db="EMBL/GenBank/DDBJ databases">
        <title>Divergent evolution of antigenic variation in African trypanosomes.</title>
        <authorList>
            <person name="Jackson A.P."/>
            <person name="Berry A."/>
            <person name="Allison H.C."/>
            <person name="Burton P."/>
            <person name="Anderson J."/>
            <person name="Aslett M."/>
            <person name="Brown R."/>
            <person name="Corton N."/>
            <person name="Harris D."/>
            <person name="Hauser H."/>
            <person name="Gamble J."/>
            <person name="Gilderthorp R."/>
            <person name="McQuillan J."/>
            <person name="Quail M.A."/>
            <person name="Sanders M."/>
            <person name="Van Tonder A."/>
            <person name="Ginger M.L."/>
            <person name="Donelson J.E."/>
            <person name="Field M.C."/>
            <person name="Barry J.D."/>
            <person name="Berriman M."/>
            <person name="Hertz-Fowler C."/>
        </authorList>
    </citation>
    <scope>NUCLEOTIDE SEQUENCE [LARGE SCALE GENOMIC DNA]</scope>
    <source>
        <strain evidence="2">IL3000</strain>
    </source>
</reference>
<evidence type="ECO:0000313" key="1">
    <source>
        <dbReference type="EMBL" id="CCD13740.1"/>
    </source>
</evidence>
<dbReference type="AlphaFoldDB" id="F9W950"/>
<sequence length="146" mass="17275">MAPKAKKWALGELEPVPKFFGKFWNWFLFFKNGPKNFLGKKGWLTRKKVPDPVRPFKNGFFWLFIQVWGFFRDFFCFWKIGKNGPQREKVGLRGIGTRPQIFRKILEFVFIFQKCAQKFFCEKCVGKPEKVSGPRSAHQKTVLLAF</sequence>
<proteinExistence type="predicted"/>
<keyword evidence="2" id="KW-1185">Reference proteome</keyword>
<reference evidence="1 2" key="2">
    <citation type="journal article" date="2012" name="Proc. Natl. Acad. Sci. U.S.A.">
        <title>Antigenic diversity is generated by distinct evolutionary mechanisms in African trypanosome species.</title>
        <authorList>
            <person name="Jackson A.P."/>
            <person name="Berry A."/>
            <person name="Aslett M."/>
            <person name="Allison H.C."/>
            <person name="Burton P."/>
            <person name="Vavrova-Anderson J."/>
            <person name="Brown R."/>
            <person name="Browne H."/>
            <person name="Corton N."/>
            <person name="Hauser H."/>
            <person name="Gamble J."/>
            <person name="Gilderthorp R."/>
            <person name="Marcello L."/>
            <person name="McQuillan J."/>
            <person name="Otto T.D."/>
            <person name="Quail M.A."/>
            <person name="Sanders M.J."/>
            <person name="van Tonder A."/>
            <person name="Ginger M.L."/>
            <person name="Field M.C."/>
            <person name="Barry J.D."/>
            <person name="Hertz-Fowler C."/>
            <person name="Berriman M."/>
        </authorList>
    </citation>
    <scope>NUCLEOTIDE SEQUENCE [LARGE SCALE GENOMIC DNA]</scope>
    <source>
        <strain evidence="1 2">IL3000</strain>
    </source>
</reference>
<evidence type="ECO:0000313" key="2">
    <source>
        <dbReference type="Proteomes" id="UP000000702"/>
    </source>
</evidence>
<name>F9W950_TRYCI</name>
<dbReference type="EMBL" id="CAEQ01001261">
    <property type="protein sequence ID" value="CCD13740.1"/>
    <property type="molecule type" value="Genomic_DNA"/>
</dbReference>
<protein>
    <submittedName>
        <fullName evidence="1">Uncharacterized protein</fullName>
    </submittedName>
</protein>
<accession>F9W950</accession>
<dbReference type="Proteomes" id="UP000000702">
    <property type="component" value="Unassembled WGS sequence"/>
</dbReference>
<gene>
    <name evidence="1" type="ORF">TCIL3000_0_44480</name>
</gene>